<dbReference type="NCBIfam" id="TIGR01444">
    <property type="entry name" value="fkbM_fam"/>
    <property type="match status" value="1"/>
</dbReference>
<name>A0A318T313_9RHOB</name>
<dbReference type="Pfam" id="PF05050">
    <property type="entry name" value="Methyltransf_21"/>
    <property type="match status" value="1"/>
</dbReference>
<dbReference type="SUPFAM" id="SSF53335">
    <property type="entry name" value="S-adenosyl-L-methionine-dependent methyltransferases"/>
    <property type="match status" value="1"/>
</dbReference>
<dbReference type="Proteomes" id="UP000248311">
    <property type="component" value="Unassembled WGS sequence"/>
</dbReference>
<dbReference type="EMBL" id="QJTE01000002">
    <property type="protein sequence ID" value="PYE84604.1"/>
    <property type="molecule type" value="Genomic_DNA"/>
</dbReference>
<dbReference type="PANTHER" id="PTHR34009">
    <property type="entry name" value="PROTEIN STAR"/>
    <property type="match status" value="1"/>
</dbReference>
<feature type="domain" description="Methyltransferase FkbM" evidence="1">
    <location>
        <begin position="76"/>
        <end position="224"/>
    </location>
</feature>
<evidence type="ECO:0000259" key="1">
    <source>
        <dbReference type="Pfam" id="PF05050"/>
    </source>
</evidence>
<evidence type="ECO:0000313" key="2">
    <source>
        <dbReference type="EMBL" id="PYE84604.1"/>
    </source>
</evidence>
<sequence length="253" mass="27697">MSIDEAIARGRAELAEALRQIEARLAEDRSRARAPLVRQQHEIRRMLDPGYAYSSQAGQDRVVDRLMGGKPGVFADIGGYDGVTGSNTLFLEQRRGWTGVLVEPVPAQLARATAVRRCPCLPYAVAAGEGRADFVAVTAGYTQMSGLAGSYDAALLDRVRADPRHAEERIEVETRSLSTIFDEAGIGTPDFVSLDIEGGELAALEAFDFDRHRVALWAIENNAGSPDLGRIMRETGHDLVEFCGPDELWRRRA</sequence>
<dbReference type="InterPro" id="IPR006342">
    <property type="entry name" value="FkbM_mtfrase"/>
</dbReference>
<dbReference type="AlphaFoldDB" id="A0A318T313"/>
<dbReference type="PANTHER" id="PTHR34009:SF2">
    <property type="entry name" value="PROTEIN STAR"/>
    <property type="match status" value="1"/>
</dbReference>
<dbReference type="GO" id="GO:0006888">
    <property type="term" value="P:endoplasmic reticulum to Golgi vesicle-mediated transport"/>
    <property type="evidence" value="ECO:0007669"/>
    <property type="project" value="TreeGrafter"/>
</dbReference>
<gene>
    <name evidence="2" type="ORF">DFP88_102405</name>
</gene>
<dbReference type="RefSeq" id="WP_110813685.1">
    <property type="nucleotide sequence ID" value="NZ_QJTE01000002.1"/>
</dbReference>
<dbReference type="GO" id="GO:0005737">
    <property type="term" value="C:cytoplasm"/>
    <property type="evidence" value="ECO:0007669"/>
    <property type="project" value="GOC"/>
</dbReference>
<dbReference type="GO" id="GO:0016197">
    <property type="term" value="P:endosomal transport"/>
    <property type="evidence" value="ECO:0007669"/>
    <property type="project" value="TreeGrafter"/>
</dbReference>
<organism evidence="2 3">
    <name type="scientific">Pseudoroseicyclus aestuarii</name>
    <dbReference type="NCBI Taxonomy" id="1795041"/>
    <lineage>
        <taxon>Bacteria</taxon>
        <taxon>Pseudomonadati</taxon>
        <taxon>Pseudomonadota</taxon>
        <taxon>Alphaproteobacteria</taxon>
        <taxon>Rhodobacterales</taxon>
        <taxon>Paracoccaceae</taxon>
        <taxon>Pseudoroseicyclus</taxon>
    </lineage>
</organism>
<accession>A0A318T313</accession>
<dbReference type="InterPro" id="IPR029063">
    <property type="entry name" value="SAM-dependent_MTases_sf"/>
</dbReference>
<protein>
    <submittedName>
        <fullName evidence="2">FkbM family methyltransferase</fullName>
    </submittedName>
</protein>
<keyword evidence="2" id="KW-0489">Methyltransferase</keyword>
<dbReference type="GO" id="GO:0032259">
    <property type="term" value="P:methylation"/>
    <property type="evidence" value="ECO:0007669"/>
    <property type="project" value="UniProtKB-KW"/>
</dbReference>
<comment type="caution">
    <text evidence="2">The sequence shown here is derived from an EMBL/GenBank/DDBJ whole genome shotgun (WGS) entry which is preliminary data.</text>
</comment>
<proteinExistence type="predicted"/>
<dbReference type="GO" id="GO:0008168">
    <property type="term" value="F:methyltransferase activity"/>
    <property type="evidence" value="ECO:0007669"/>
    <property type="project" value="UniProtKB-KW"/>
</dbReference>
<reference evidence="2 3" key="1">
    <citation type="submission" date="2018-06" db="EMBL/GenBank/DDBJ databases">
        <title>Genomic Encyclopedia of Type Strains, Phase III (KMG-III): the genomes of soil and plant-associated and newly described type strains.</title>
        <authorList>
            <person name="Whitman W."/>
        </authorList>
    </citation>
    <scope>NUCLEOTIDE SEQUENCE [LARGE SCALE GENOMIC DNA]</scope>
    <source>
        <strain evidence="2 3">CECT 9025</strain>
    </source>
</reference>
<dbReference type="Gene3D" id="3.40.50.150">
    <property type="entry name" value="Vaccinia Virus protein VP39"/>
    <property type="match status" value="1"/>
</dbReference>
<keyword evidence="3" id="KW-1185">Reference proteome</keyword>
<dbReference type="InterPro" id="IPR053202">
    <property type="entry name" value="EGF_Rcpt_Signaling_Reg"/>
</dbReference>
<dbReference type="OrthoDB" id="938855at2"/>
<evidence type="ECO:0000313" key="3">
    <source>
        <dbReference type="Proteomes" id="UP000248311"/>
    </source>
</evidence>
<keyword evidence="2" id="KW-0808">Transferase</keyword>
<dbReference type="GO" id="GO:0005886">
    <property type="term" value="C:plasma membrane"/>
    <property type="evidence" value="ECO:0007669"/>
    <property type="project" value="TreeGrafter"/>
</dbReference>